<dbReference type="FunFam" id="3.30.40.10:FF:000357">
    <property type="entry name" value="Peroxisome biogenesis protein 12"/>
    <property type="match status" value="1"/>
</dbReference>
<evidence type="ECO:0000256" key="14">
    <source>
        <dbReference type="ARBA" id="ARBA00023140"/>
    </source>
</evidence>
<dbReference type="Proteomes" id="UP000749559">
    <property type="component" value="Unassembled WGS sequence"/>
</dbReference>
<accession>A0A8J1UWT1</accession>
<dbReference type="OrthoDB" id="107372at2759"/>
<reference evidence="18" key="1">
    <citation type="submission" date="2022-03" db="EMBL/GenBank/DDBJ databases">
        <authorList>
            <person name="Martin C."/>
        </authorList>
    </citation>
    <scope>NUCLEOTIDE SEQUENCE</scope>
</reference>
<comment type="caution">
    <text evidence="18">The sequence shown here is derived from an EMBL/GenBank/DDBJ whole genome shotgun (WGS) entry which is preliminary data.</text>
</comment>
<dbReference type="GO" id="GO:0005778">
    <property type="term" value="C:peroxisomal membrane"/>
    <property type="evidence" value="ECO:0007669"/>
    <property type="project" value="UniProtKB-SubCell"/>
</dbReference>
<evidence type="ECO:0000256" key="10">
    <source>
        <dbReference type="ARBA" id="ARBA00022833"/>
    </source>
</evidence>
<keyword evidence="10" id="KW-0862">Zinc</keyword>
<comment type="pathway">
    <text evidence="2">Protein modification; protein ubiquitination.</text>
</comment>
<dbReference type="CDD" id="cd16451">
    <property type="entry name" value="mRING_PEX12"/>
    <property type="match status" value="1"/>
</dbReference>
<evidence type="ECO:0000256" key="6">
    <source>
        <dbReference type="ARBA" id="ARBA00022692"/>
    </source>
</evidence>
<dbReference type="GO" id="GO:0006513">
    <property type="term" value="P:protein monoubiquitination"/>
    <property type="evidence" value="ECO:0007669"/>
    <property type="project" value="TreeGrafter"/>
</dbReference>
<dbReference type="AlphaFoldDB" id="A0A8J1UWT1"/>
<keyword evidence="19" id="KW-1185">Reference proteome</keyword>
<protein>
    <recommendedName>
        <fullName evidence="4 17">Peroxisome assembly protein 12</fullName>
    </recommendedName>
    <alternativeName>
        <fullName evidence="15 17">Peroxin-12</fullName>
    </alternativeName>
</protein>
<keyword evidence="11" id="KW-0653">Protein transport</keyword>
<comment type="function">
    <text evidence="16">Component of a retrotranslocation channel required for peroxisome organization by mediating export of the PEX5 receptor from peroxisomes to the cytosol, thereby promoting PEX5 recycling. The retrotranslocation channel is composed of PEX2, PEX10 and PEX12; each subunit contributing transmembrane segments that coassemble into an open channel that specifically allows the passage of PEX5 through the peroxisomal membrane. PEX12 also regulates PEX5 recycling by activating the E3 ubiquitin-protein ligase activity of PEX10. When PEX5 recycling is compromised, PEX12 stimulates PEX10-mediated polyubiquitination of PEX5, leading to its subsequent degradation.</text>
</comment>
<dbReference type="EMBL" id="CAIIXF020000012">
    <property type="protein sequence ID" value="CAH1800372.1"/>
    <property type="molecule type" value="Genomic_DNA"/>
</dbReference>
<evidence type="ECO:0000256" key="1">
    <source>
        <dbReference type="ARBA" id="ARBA00004585"/>
    </source>
</evidence>
<evidence type="ECO:0000256" key="15">
    <source>
        <dbReference type="ARBA" id="ARBA00029692"/>
    </source>
</evidence>
<dbReference type="InterPro" id="IPR017375">
    <property type="entry name" value="PEX12"/>
</dbReference>
<keyword evidence="8" id="KW-0863">Zinc-finger</keyword>
<keyword evidence="6" id="KW-0812">Transmembrane</keyword>
<evidence type="ECO:0000256" key="11">
    <source>
        <dbReference type="ARBA" id="ARBA00022927"/>
    </source>
</evidence>
<evidence type="ECO:0000256" key="16">
    <source>
        <dbReference type="ARBA" id="ARBA00045862"/>
    </source>
</evidence>
<evidence type="ECO:0000313" key="19">
    <source>
        <dbReference type="Proteomes" id="UP000749559"/>
    </source>
</evidence>
<evidence type="ECO:0000256" key="7">
    <source>
        <dbReference type="ARBA" id="ARBA00022723"/>
    </source>
</evidence>
<evidence type="ECO:0000256" key="13">
    <source>
        <dbReference type="ARBA" id="ARBA00023136"/>
    </source>
</evidence>
<keyword evidence="5" id="KW-0813">Transport</keyword>
<evidence type="ECO:0000256" key="8">
    <source>
        <dbReference type="ARBA" id="ARBA00022771"/>
    </source>
</evidence>
<evidence type="ECO:0000256" key="5">
    <source>
        <dbReference type="ARBA" id="ARBA00022448"/>
    </source>
</evidence>
<dbReference type="GO" id="GO:1990429">
    <property type="term" value="C:peroxisomal importomer complex"/>
    <property type="evidence" value="ECO:0007669"/>
    <property type="project" value="TreeGrafter"/>
</dbReference>
<evidence type="ECO:0000256" key="4">
    <source>
        <dbReference type="ARBA" id="ARBA00018980"/>
    </source>
</evidence>
<dbReference type="Pfam" id="PF04757">
    <property type="entry name" value="Pex2_Pex12"/>
    <property type="match status" value="1"/>
</dbReference>
<evidence type="ECO:0000256" key="3">
    <source>
        <dbReference type="ARBA" id="ARBA00008704"/>
    </source>
</evidence>
<evidence type="ECO:0000256" key="2">
    <source>
        <dbReference type="ARBA" id="ARBA00004906"/>
    </source>
</evidence>
<keyword evidence="9" id="KW-0833">Ubl conjugation pathway</keyword>
<gene>
    <name evidence="18" type="ORF">OFUS_LOCUS24264</name>
</gene>
<dbReference type="Gene3D" id="3.30.40.10">
    <property type="entry name" value="Zinc/RING finger domain, C3HC4 (zinc finger)"/>
    <property type="match status" value="1"/>
</dbReference>
<organism evidence="18 19">
    <name type="scientific">Owenia fusiformis</name>
    <name type="common">Polychaete worm</name>
    <dbReference type="NCBI Taxonomy" id="6347"/>
    <lineage>
        <taxon>Eukaryota</taxon>
        <taxon>Metazoa</taxon>
        <taxon>Spiralia</taxon>
        <taxon>Lophotrochozoa</taxon>
        <taxon>Annelida</taxon>
        <taxon>Polychaeta</taxon>
        <taxon>Sedentaria</taxon>
        <taxon>Canalipalpata</taxon>
        <taxon>Sabellida</taxon>
        <taxon>Oweniida</taxon>
        <taxon>Oweniidae</taxon>
        <taxon>Owenia</taxon>
    </lineage>
</organism>
<keyword evidence="7" id="KW-0479">Metal-binding</keyword>
<dbReference type="SUPFAM" id="SSF57850">
    <property type="entry name" value="RING/U-box"/>
    <property type="match status" value="1"/>
</dbReference>
<evidence type="ECO:0000256" key="12">
    <source>
        <dbReference type="ARBA" id="ARBA00022989"/>
    </source>
</evidence>
<dbReference type="GO" id="GO:0008270">
    <property type="term" value="F:zinc ion binding"/>
    <property type="evidence" value="ECO:0007669"/>
    <property type="project" value="UniProtKB-KW"/>
</dbReference>
<keyword evidence="13 17" id="KW-0472">Membrane</keyword>
<dbReference type="GO" id="GO:0016558">
    <property type="term" value="P:protein import into peroxisome matrix"/>
    <property type="evidence" value="ECO:0007669"/>
    <property type="project" value="UniProtKB-UniRule"/>
</dbReference>
<dbReference type="PIRSF" id="PIRSF038074">
    <property type="entry name" value="Peroxisome_assembly_p12"/>
    <property type="match status" value="1"/>
</dbReference>
<keyword evidence="12" id="KW-1133">Transmembrane helix</keyword>
<dbReference type="InterPro" id="IPR013083">
    <property type="entry name" value="Znf_RING/FYVE/PHD"/>
</dbReference>
<dbReference type="InterPro" id="IPR006845">
    <property type="entry name" value="Pex_N"/>
</dbReference>
<sequence length="351" mass="39595">MAEFAAHLTTAAAEDQPTIFDVLAQENLMTSIRPALKHASRILAESNPGRFGWLYAYNDELYSILDIVLQNHYLRKYGGSFAENFYGMKRIPAMSSNESASNASDTSSAGSFSIGKSLLYLVVWQYCKLKLDNVFESLPQQAADGLIGSKTYFDQLKRLFLTVYPYLHMTWETSVFAYQMAYIFGKVEIHSPLLKLAGVKLRYMDEFDLAHHQGERSVKTLEGISFPQRIPILLRKILGGFAIGLSSSLSVGVFFIQFLDWWYSSDRNATSLTALPVPNSPKKTVHAALPRIPSLCPLCQRKRTNDTVLSTSGFVFCYPCIYKYVRQNHKCPVTSYPTETEHLVKLYLPDG</sequence>
<dbReference type="PANTHER" id="PTHR12888:SF0">
    <property type="entry name" value="PEROXISOME ASSEMBLY PROTEIN 12"/>
    <property type="match status" value="1"/>
</dbReference>
<proteinExistence type="inferred from homology"/>
<name>A0A8J1UWT1_OWEFU</name>
<evidence type="ECO:0000256" key="9">
    <source>
        <dbReference type="ARBA" id="ARBA00022786"/>
    </source>
</evidence>
<evidence type="ECO:0000313" key="18">
    <source>
        <dbReference type="EMBL" id="CAH1800372.1"/>
    </source>
</evidence>
<comment type="subcellular location">
    <subcellularLocation>
        <location evidence="1">Peroxisome membrane</location>
        <topology evidence="1">Multi-pass membrane protein</topology>
    </subcellularLocation>
</comment>
<dbReference type="PANTHER" id="PTHR12888">
    <property type="entry name" value="PEROXISOME ASSEMBLY PROTEIN 12 PEROXIN-12"/>
    <property type="match status" value="1"/>
</dbReference>
<dbReference type="GO" id="GO:0004842">
    <property type="term" value="F:ubiquitin-protein transferase activity"/>
    <property type="evidence" value="ECO:0007669"/>
    <property type="project" value="TreeGrafter"/>
</dbReference>
<keyword evidence="14 17" id="KW-0576">Peroxisome</keyword>
<comment type="similarity">
    <text evidence="3 17">Belongs to the pex2/pex10/pex12 family.</text>
</comment>
<evidence type="ECO:0000256" key="17">
    <source>
        <dbReference type="PIRNR" id="PIRNR038074"/>
    </source>
</evidence>